<reference evidence="1 2" key="1">
    <citation type="journal article" date="2014" name="Genome Announc.">
        <title>Draft Genome Sequence of Marine Flavobacterium Jejuia pallidilutea Strain 11shimoA1 and Pigmentation Mutants.</title>
        <authorList>
            <person name="Takatani N."/>
            <person name="Nakanishi M."/>
            <person name="Meirelles P."/>
            <person name="Mino S."/>
            <person name="Suda W."/>
            <person name="Oshima K."/>
            <person name="Hattori M."/>
            <person name="Ohkuma M."/>
            <person name="Hosokawa M."/>
            <person name="Miyashita K."/>
            <person name="Thompson F.L."/>
            <person name="Niwa A."/>
            <person name="Sawabe T."/>
            <person name="Sawabe T."/>
        </authorList>
    </citation>
    <scope>NUCLEOTIDE SEQUENCE [LARGE SCALE GENOMIC DNA]</scope>
    <source>
        <strain evidence="2">JCM19302</strain>
    </source>
</reference>
<comment type="caution">
    <text evidence="1">The sequence shown here is derived from an EMBL/GenBank/DDBJ whole genome shotgun (WGS) entry which is preliminary data.</text>
</comment>
<sequence>MQVFNNELDKIKIQKLLFLHSRYKTKKKTYDFVPYKFGCFSFQANADLNTLKKYGIVSESSKSWVKLDETNYLVQLDKEDKKNYF</sequence>
<protein>
    <submittedName>
        <fullName evidence="1">Uncharacterized protein</fullName>
    </submittedName>
</protein>
<dbReference type="EMBL" id="BBNS01000004">
    <property type="protein sequence ID" value="GAL70144.1"/>
    <property type="molecule type" value="Genomic_DNA"/>
</dbReference>
<dbReference type="Proteomes" id="UP000029646">
    <property type="component" value="Unassembled WGS sequence"/>
</dbReference>
<evidence type="ECO:0000313" key="1">
    <source>
        <dbReference type="EMBL" id="GAL70144.1"/>
    </source>
</evidence>
<accession>A0A090W3W4</accession>
<organism evidence="1 2">
    <name type="scientific">Jejuia pallidilutea</name>
    <dbReference type="NCBI Taxonomy" id="504487"/>
    <lineage>
        <taxon>Bacteria</taxon>
        <taxon>Pseudomonadati</taxon>
        <taxon>Bacteroidota</taxon>
        <taxon>Flavobacteriia</taxon>
        <taxon>Flavobacteriales</taxon>
        <taxon>Flavobacteriaceae</taxon>
        <taxon>Jejuia</taxon>
    </lineage>
</organism>
<gene>
    <name evidence="1" type="ORF">JCM19302_2719</name>
</gene>
<name>A0A090W3W4_9FLAO</name>
<evidence type="ECO:0000313" key="2">
    <source>
        <dbReference type="Proteomes" id="UP000029646"/>
    </source>
</evidence>
<dbReference type="AlphaFoldDB" id="A0A090W3W4"/>
<proteinExistence type="predicted"/>